<evidence type="ECO:0000313" key="2">
    <source>
        <dbReference type="EMBL" id="AMY07214.1"/>
    </source>
</evidence>
<name>A0A143PHI4_LUTPR</name>
<feature type="transmembrane region" description="Helical" evidence="1">
    <location>
        <begin position="63"/>
        <end position="84"/>
    </location>
</feature>
<dbReference type="InterPro" id="IPR021776">
    <property type="entry name" value="ActD"/>
</dbReference>
<dbReference type="Proteomes" id="UP000076079">
    <property type="component" value="Chromosome"/>
</dbReference>
<dbReference type="STRING" id="1855912.LuPra_00381"/>
<dbReference type="KEGG" id="abac:LuPra_00381"/>
<keyword evidence="3" id="KW-1185">Reference proteome</keyword>
<feature type="transmembrane region" description="Helical" evidence="1">
    <location>
        <begin position="104"/>
        <end position="125"/>
    </location>
</feature>
<protein>
    <recommendedName>
        <fullName evidence="4">DUF3341 domain-containing protein</fullName>
    </recommendedName>
</protein>
<dbReference type="PATRIC" id="fig|1813736.3.peg.398"/>
<dbReference type="PANTHER" id="PTHR40394">
    <property type="entry name" value="LIPOPROTEIN-RELATED"/>
    <property type="match status" value="1"/>
</dbReference>
<evidence type="ECO:0000313" key="3">
    <source>
        <dbReference type="Proteomes" id="UP000076079"/>
    </source>
</evidence>
<dbReference type="EMBL" id="CP015136">
    <property type="protein sequence ID" value="AMY07214.1"/>
    <property type="molecule type" value="Genomic_DNA"/>
</dbReference>
<keyword evidence="1" id="KW-1133">Transmembrane helix</keyword>
<evidence type="ECO:0000256" key="1">
    <source>
        <dbReference type="SAM" id="Phobius"/>
    </source>
</evidence>
<reference evidence="3" key="2">
    <citation type="submission" date="2016-04" db="EMBL/GenBank/DDBJ databases">
        <title>First Complete Genome Sequence of a Subdivision 6 Acidobacterium.</title>
        <authorList>
            <person name="Huang S."/>
            <person name="Vieira S."/>
            <person name="Bunk B."/>
            <person name="Riedel T."/>
            <person name="Sproeer C."/>
            <person name="Overmann J."/>
        </authorList>
    </citation>
    <scope>NUCLEOTIDE SEQUENCE [LARGE SCALE GENOMIC DNA]</scope>
    <source>
        <strain evidence="3">DSM 100886 HEG_-6_39</strain>
    </source>
</reference>
<proteinExistence type="predicted"/>
<keyword evidence="1" id="KW-0472">Membrane</keyword>
<dbReference type="PANTHER" id="PTHR40394:SF2">
    <property type="entry name" value="QUINOL:CYTOCHROME C OXIDOREDUCTASE MEMBRANE PROTEIN"/>
    <property type="match status" value="1"/>
</dbReference>
<dbReference type="RefSeq" id="WP_234800679.1">
    <property type="nucleotide sequence ID" value="NZ_CP015136.1"/>
</dbReference>
<dbReference type="AlphaFoldDB" id="A0A143PHI4"/>
<dbReference type="Pfam" id="PF11821">
    <property type="entry name" value="ActD"/>
    <property type="match status" value="1"/>
</dbReference>
<evidence type="ECO:0008006" key="4">
    <source>
        <dbReference type="Google" id="ProtNLM"/>
    </source>
</evidence>
<accession>A0A143PHI4</accession>
<organism evidence="2 3">
    <name type="scientific">Luteitalea pratensis</name>
    <dbReference type="NCBI Taxonomy" id="1855912"/>
    <lineage>
        <taxon>Bacteria</taxon>
        <taxon>Pseudomonadati</taxon>
        <taxon>Acidobacteriota</taxon>
        <taxon>Vicinamibacteria</taxon>
        <taxon>Vicinamibacterales</taxon>
        <taxon>Vicinamibacteraceae</taxon>
        <taxon>Luteitalea</taxon>
    </lineage>
</organism>
<reference evidence="2 3" key="1">
    <citation type="journal article" date="2016" name="Genome Announc.">
        <title>First Complete Genome Sequence of a Subdivision 6 Acidobacterium Strain.</title>
        <authorList>
            <person name="Huang S."/>
            <person name="Vieira S."/>
            <person name="Bunk B."/>
            <person name="Riedel T."/>
            <person name="Sproer C."/>
            <person name="Overmann J."/>
        </authorList>
    </citation>
    <scope>NUCLEOTIDE SEQUENCE [LARGE SCALE GENOMIC DNA]</scope>
    <source>
        <strain evidence="3">DSM 100886 HEG_-6_39</strain>
    </source>
</reference>
<sequence length="183" mass="19681">MADVQQSAGVYGVMAEFADATELVAAAKAAHAEGYRQMDAFTAAPIHGLAEALGHDDRRVQKFTFIGGVLGFLGGFALCYWTSVINYPLNIGGRPLNSWVAFSIPTYETTILLSALATAGGMLAISGLPMPYHPVFNVEAFRKTASSTGFFLCIEATDPRFDLARTRVFLEGLRPRAINEVNA</sequence>
<keyword evidence="1" id="KW-0812">Transmembrane</keyword>
<gene>
    <name evidence="2" type="ORF">LuPra_00381</name>
</gene>